<organism evidence="2 3">
    <name type="scientific">Circinella minor</name>
    <dbReference type="NCBI Taxonomy" id="1195481"/>
    <lineage>
        <taxon>Eukaryota</taxon>
        <taxon>Fungi</taxon>
        <taxon>Fungi incertae sedis</taxon>
        <taxon>Mucoromycota</taxon>
        <taxon>Mucoromycotina</taxon>
        <taxon>Mucoromycetes</taxon>
        <taxon>Mucorales</taxon>
        <taxon>Lichtheimiaceae</taxon>
        <taxon>Circinella</taxon>
    </lineage>
</organism>
<name>A0A8H7S502_9FUNG</name>
<feature type="chain" id="PRO_5034112864" evidence="1">
    <location>
        <begin position="17"/>
        <end position="194"/>
    </location>
</feature>
<gene>
    <name evidence="2" type="ORF">INT45_007257</name>
</gene>
<dbReference type="EMBL" id="JAEPRB010000056">
    <property type="protein sequence ID" value="KAG2223679.1"/>
    <property type="molecule type" value="Genomic_DNA"/>
</dbReference>
<protein>
    <submittedName>
        <fullName evidence="2">Uncharacterized protein</fullName>
    </submittedName>
</protein>
<reference evidence="2 3" key="1">
    <citation type="submission" date="2020-12" db="EMBL/GenBank/DDBJ databases">
        <title>Metabolic potential, ecology and presence of endohyphal bacteria is reflected in genomic diversity of Mucoromycotina.</title>
        <authorList>
            <person name="Muszewska A."/>
            <person name="Okrasinska A."/>
            <person name="Steczkiewicz K."/>
            <person name="Drgas O."/>
            <person name="Orlowska M."/>
            <person name="Perlinska-Lenart U."/>
            <person name="Aleksandrzak-Piekarczyk T."/>
            <person name="Szatraj K."/>
            <person name="Zielenkiewicz U."/>
            <person name="Pilsyk S."/>
            <person name="Malc E."/>
            <person name="Mieczkowski P."/>
            <person name="Kruszewska J.S."/>
            <person name="Biernat P."/>
            <person name="Pawlowska J."/>
        </authorList>
    </citation>
    <scope>NUCLEOTIDE SEQUENCE [LARGE SCALE GENOMIC DNA]</scope>
    <source>
        <strain evidence="2 3">CBS 142.35</strain>
    </source>
</reference>
<evidence type="ECO:0000313" key="3">
    <source>
        <dbReference type="Proteomes" id="UP000646827"/>
    </source>
</evidence>
<keyword evidence="1" id="KW-0732">Signal</keyword>
<comment type="caution">
    <text evidence="2">The sequence shown here is derived from an EMBL/GenBank/DDBJ whole genome shotgun (WGS) entry which is preliminary data.</text>
</comment>
<keyword evidence="3" id="KW-1185">Reference proteome</keyword>
<proteinExistence type="predicted"/>
<dbReference type="OrthoDB" id="2285968at2759"/>
<feature type="signal peptide" evidence="1">
    <location>
        <begin position="1"/>
        <end position="16"/>
    </location>
</feature>
<dbReference type="AlphaFoldDB" id="A0A8H7S502"/>
<evidence type="ECO:0000256" key="1">
    <source>
        <dbReference type="SAM" id="SignalP"/>
    </source>
</evidence>
<accession>A0A8H7S502</accession>
<dbReference type="Proteomes" id="UP000646827">
    <property type="component" value="Unassembled WGS sequence"/>
</dbReference>
<evidence type="ECO:0000313" key="2">
    <source>
        <dbReference type="EMBL" id="KAG2223679.1"/>
    </source>
</evidence>
<sequence length="194" mass="20054">MHHLTFVFALIATLAANNVATASSYDNLHELFKRQSTDAEKLPYDTLPQTTCTQPSACSNIQAPLECRCSPLLTICKNAGGQFCWGSATLNQTQCPSAPESCSSGLNGTSSCLCDNDTLLCVDNYRHYCYGSYEGSGSSASVSVEAFPSDGAAPSSSGSASATPSTDDSGASTTMKVSMLGTVAAIGTIVSFAL</sequence>